<evidence type="ECO:0000313" key="13">
    <source>
        <dbReference type="Proteomes" id="UP000247555"/>
    </source>
</evidence>
<dbReference type="HAMAP" id="MF_00013">
    <property type="entry name" value="LipB"/>
    <property type="match status" value="1"/>
</dbReference>
<evidence type="ECO:0000256" key="10">
    <source>
        <dbReference type="PIRSR" id="PIRSR016262-3"/>
    </source>
</evidence>
<evidence type="ECO:0000256" key="6">
    <source>
        <dbReference type="HAMAP-Rule" id="MF_00013"/>
    </source>
</evidence>
<dbReference type="PANTHER" id="PTHR10993:SF7">
    <property type="entry name" value="LIPOYLTRANSFERASE 2, MITOCHONDRIAL-RELATED"/>
    <property type="match status" value="1"/>
</dbReference>
<comment type="similarity">
    <text evidence="6 7">Belongs to the LipB family.</text>
</comment>
<comment type="catalytic activity">
    <reaction evidence="6 7">
        <text>octanoyl-[ACP] + L-lysyl-[protein] = N(6)-octanoyl-L-lysyl-[protein] + holo-[ACP] + H(+)</text>
        <dbReference type="Rhea" id="RHEA:17665"/>
        <dbReference type="Rhea" id="RHEA-COMP:9636"/>
        <dbReference type="Rhea" id="RHEA-COMP:9685"/>
        <dbReference type="Rhea" id="RHEA-COMP:9752"/>
        <dbReference type="Rhea" id="RHEA-COMP:9928"/>
        <dbReference type="ChEBI" id="CHEBI:15378"/>
        <dbReference type="ChEBI" id="CHEBI:29969"/>
        <dbReference type="ChEBI" id="CHEBI:64479"/>
        <dbReference type="ChEBI" id="CHEBI:78463"/>
        <dbReference type="ChEBI" id="CHEBI:78809"/>
        <dbReference type="EC" id="2.3.1.181"/>
    </reaction>
</comment>
<feature type="binding site" evidence="6 9">
    <location>
        <begin position="66"/>
        <end position="73"/>
    </location>
    <ligand>
        <name>substrate</name>
    </ligand>
</feature>
<feature type="active site" description="Acyl-thioester intermediate" evidence="6 8">
    <location>
        <position position="164"/>
    </location>
</feature>
<dbReference type="Gene3D" id="3.30.930.10">
    <property type="entry name" value="Bira Bifunctional Protein, Domain 2"/>
    <property type="match status" value="1"/>
</dbReference>
<name>A0A318KKV2_9NEIS</name>
<dbReference type="PROSITE" id="PS01313">
    <property type="entry name" value="LIPB"/>
    <property type="match status" value="1"/>
</dbReference>
<comment type="pathway">
    <text evidence="1 6 7">Protein modification; protein lipoylation via endogenous pathway; protein N(6)-(lipoyl)lysine from octanoyl-[acyl-carrier-protein]: step 1/2.</text>
</comment>
<dbReference type="CDD" id="cd16444">
    <property type="entry name" value="LipB"/>
    <property type="match status" value="1"/>
</dbReference>
<proteinExistence type="inferred from homology"/>
<evidence type="ECO:0000256" key="5">
    <source>
        <dbReference type="ARBA" id="ARBA00024732"/>
    </source>
</evidence>
<accession>A0A318KKV2</accession>
<comment type="caution">
    <text evidence="12">The sequence shown here is derived from an EMBL/GenBank/DDBJ whole genome shotgun (WGS) entry which is preliminary data.</text>
</comment>
<dbReference type="EC" id="2.3.1.181" evidence="6 7"/>
<feature type="binding site" evidence="6 9">
    <location>
        <begin position="146"/>
        <end position="148"/>
    </location>
    <ligand>
        <name>substrate</name>
    </ligand>
</feature>
<keyword evidence="4 6" id="KW-0012">Acyltransferase</keyword>
<comment type="function">
    <text evidence="5 6 7">Catalyzes the transfer of endogenously produced octanoic acid from octanoyl-acyl-carrier-protein onto the lipoyl domains of lipoate-dependent enzymes. Lipoyl-ACP can also act as a substrate although octanoyl-ACP is likely to be the physiological substrate.</text>
</comment>
<dbReference type="FunFam" id="3.30.930.10:FF:000020">
    <property type="entry name" value="Octanoyltransferase"/>
    <property type="match status" value="1"/>
</dbReference>
<dbReference type="PIRSF" id="PIRSF016262">
    <property type="entry name" value="LPLase"/>
    <property type="match status" value="1"/>
</dbReference>
<feature type="site" description="Lowers pKa of active site Cys" evidence="6 10">
    <location>
        <position position="130"/>
    </location>
</feature>
<evidence type="ECO:0000256" key="2">
    <source>
        <dbReference type="ARBA" id="ARBA00022490"/>
    </source>
</evidence>
<protein>
    <recommendedName>
        <fullName evidence="6 7">Octanoyltransferase</fullName>
        <ecNumber evidence="6 7">2.3.1.181</ecNumber>
    </recommendedName>
    <alternativeName>
        <fullName evidence="6">Lipoate-protein ligase B</fullName>
    </alternativeName>
    <alternativeName>
        <fullName evidence="6">Lipoyl/octanoyl transferase</fullName>
    </alternativeName>
    <alternativeName>
        <fullName evidence="6">Octanoyl-[acyl-carrier-protein]-protein N-octanoyltransferase</fullName>
    </alternativeName>
</protein>
<dbReference type="NCBIfam" id="NF010922">
    <property type="entry name" value="PRK14342.1"/>
    <property type="match status" value="1"/>
</dbReference>
<dbReference type="InterPro" id="IPR004143">
    <property type="entry name" value="BPL_LPL_catalytic"/>
</dbReference>
<feature type="binding site" evidence="6 9">
    <location>
        <begin position="133"/>
        <end position="135"/>
    </location>
    <ligand>
        <name>substrate</name>
    </ligand>
</feature>
<dbReference type="InterPro" id="IPR020605">
    <property type="entry name" value="Octanoyltransferase_CS"/>
</dbReference>
<dbReference type="GO" id="GO:0033819">
    <property type="term" value="F:lipoyl(octanoyl) transferase activity"/>
    <property type="evidence" value="ECO:0007669"/>
    <property type="project" value="UniProtKB-EC"/>
</dbReference>
<evidence type="ECO:0000256" key="9">
    <source>
        <dbReference type="PIRSR" id="PIRSR016262-2"/>
    </source>
</evidence>
<dbReference type="InterPro" id="IPR000544">
    <property type="entry name" value="Octanoyltransferase"/>
</dbReference>
<evidence type="ECO:0000256" key="4">
    <source>
        <dbReference type="ARBA" id="ARBA00023315"/>
    </source>
</evidence>
<comment type="miscellaneous">
    <text evidence="6">In the reaction, the free carboxyl group of octanoic acid is attached via an amide linkage to the epsilon-amino group of a specific lysine residue of lipoyl domains of lipoate-dependent enzymes.</text>
</comment>
<dbReference type="Pfam" id="PF21948">
    <property type="entry name" value="LplA-B_cat"/>
    <property type="match status" value="1"/>
</dbReference>
<organism evidence="12 13">
    <name type="scientific">Rivihabitans pingtungensis</name>
    <dbReference type="NCBI Taxonomy" id="1054498"/>
    <lineage>
        <taxon>Bacteria</taxon>
        <taxon>Pseudomonadati</taxon>
        <taxon>Pseudomonadota</taxon>
        <taxon>Betaproteobacteria</taxon>
        <taxon>Neisseriales</taxon>
        <taxon>Aquaspirillaceae</taxon>
        <taxon>Rivihabitans</taxon>
    </lineage>
</organism>
<dbReference type="GO" id="GO:0005737">
    <property type="term" value="C:cytoplasm"/>
    <property type="evidence" value="ECO:0007669"/>
    <property type="project" value="UniProtKB-SubCell"/>
</dbReference>
<dbReference type="PANTHER" id="PTHR10993">
    <property type="entry name" value="OCTANOYLTRANSFERASE"/>
    <property type="match status" value="1"/>
</dbReference>
<feature type="domain" description="BPL/LPL catalytic" evidence="11">
    <location>
        <begin position="27"/>
        <end position="201"/>
    </location>
</feature>
<dbReference type="RefSeq" id="WP_110391506.1">
    <property type="nucleotide sequence ID" value="NZ_DAIMVG010000100.1"/>
</dbReference>
<dbReference type="NCBIfam" id="TIGR00214">
    <property type="entry name" value="lipB"/>
    <property type="match status" value="1"/>
</dbReference>
<dbReference type="Proteomes" id="UP000247555">
    <property type="component" value="Unassembled WGS sequence"/>
</dbReference>
<evidence type="ECO:0000313" key="12">
    <source>
        <dbReference type="EMBL" id="PXX77022.1"/>
    </source>
</evidence>
<gene>
    <name evidence="6" type="primary">lipB</name>
    <name evidence="12" type="ORF">DFR34_11923</name>
</gene>
<keyword evidence="13" id="KW-1185">Reference proteome</keyword>
<dbReference type="UniPathway" id="UPA00538">
    <property type="reaction ID" value="UER00592"/>
</dbReference>
<evidence type="ECO:0000259" key="11">
    <source>
        <dbReference type="PROSITE" id="PS51733"/>
    </source>
</evidence>
<dbReference type="SUPFAM" id="SSF55681">
    <property type="entry name" value="Class II aaRS and biotin synthetases"/>
    <property type="match status" value="1"/>
</dbReference>
<sequence length="201" mass="22265">MLIKHLGMVDYEPTWRAMQAFTDARDEHTPDELWLVQHPPVYTLGLAGKPEHLLCATDIPLVKTDRGGQITYHGPGQLVVYMMIDFKRLGLGVRELVRHIEQAVIDLLAEFGITGNGDVDAPGVYVDGAKIASLGLRIRNHATYHGLSLNVDMDLTPFSWINPCGYSGLRVTQLRELGVTLDVNAVAERLLPHLRAQLAAH</sequence>
<dbReference type="PROSITE" id="PS51733">
    <property type="entry name" value="BPL_LPL_CATALYTIC"/>
    <property type="match status" value="1"/>
</dbReference>
<keyword evidence="2 6" id="KW-0963">Cytoplasm</keyword>
<evidence type="ECO:0000256" key="7">
    <source>
        <dbReference type="PIRNR" id="PIRNR016262"/>
    </source>
</evidence>
<comment type="subcellular location">
    <subcellularLocation>
        <location evidence="6">Cytoplasm</location>
    </subcellularLocation>
</comment>
<dbReference type="OrthoDB" id="9787061at2"/>
<evidence type="ECO:0000256" key="1">
    <source>
        <dbReference type="ARBA" id="ARBA00004821"/>
    </source>
</evidence>
<dbReference type="AlphaFoldDB" id="A0A318KKV2"/>
<dbReference type="InterPro" id="IPR045864">
    <property type="entry name" value="aa-tRNA-synth_II/BPL/LPL"/>
</dbReference>
<evidence type="ECO:0000256" key="8">
    <source>
        <dbReference type="PIRSR" id="PIRSR016262-1"/>
    </source>
</evidence>
<evidence type="ECO:0000256" key="3">
    <source>
        <dbReference type="ARBA" id="ARBA00022679"/>
    </source>
</evidence>
<dbReference type="GO" id="GO:0009249">
    <property type="term" value="P:protein lipoylation"/>
    <property type="evidence" value="ECO:0007669"/>
    <property type="project" value="InterPro"/>
</dbReference>
<reference evidence="12 13" key="1">
    <citation type="submission" date="2018-05" db="EMBL/GenBank/DDBJ databases">
        <title>Genomic Encyclopedia of Type Strains, Phase IV (KMG-IV): sequencing the most valuable type-strain genomes for metagenomic binning, comparative biology and taxonomic classification.</title>
        <authorList>
            <person name="Goeker M."/>
        </authorList>
    </citation>
    <scope>NUCLEOTIDE SEQUENCE [LARGE SCALE GENOMIC DNA]</scope>
    <source>
        <strain evidence="12 13">DSM 29661</strain>
    </source>
</reference>
<keyword evidence="3 6" id="KW-0808">Transferase</keyword>
<dbReference type="EMBL" id="QJKI01000019">
    <property type="protein sequence ID" value="PXX77022.1"/>
    <property type="molecule type" value="Genomic_DNA"/>
</dbReference>